<sequence length="659" mass="70027">MVTPTYPGVYVREVPSSSRPITIASTSTAAFVGIATKGPIDEAVRIFSFSDFEKLYGAYRADSFLAHSVFQYFNNGGSVAYIVRVVGSDPTNTNNPANASMTLMDRGSNAQSTITIEAASPGIWGNALEIEITAGTSDPANEFNLNVYEEGSNRPVETFENINMLSTASNYITNVISNSNYISVTVLANSNSTGVDAIGTSVAAGAANLPVDDPVNEVQMRINIDNDGFQDIDLNVAVTDGTVTDLSTAANVVTALQHIVRDLLSKNHSTTPDAAYDNFSAVESSGIITLRSGSNTPFSSVVVAEPSDRARDITGYLRLGRLNGGMETIGAAVLRPINNTSALPRYLLGDHADVGGTNPVASVTRGSDGPALANDQPYIDALNRLDNKDDVSIITIPGVSSPSLVGDAMNYCENRNLSDCFFIGDLPEIYDEVGEAQAFVGGISPKNSYGAMYWPWLRMNDPLGGSEPIVVPPSGFVAGLYAKTDAKRGVWKAPAGTSAGVAGANGVTVNLTNVQQGLLNPTPYHVNVIREFPAAGRVIWGARTITSDASWNFVPVRRMAILIRVSIYNGIQWAVFEPNDVGLWSQLRLNITAFMMTLFRRGAFQGATPSEAFFVKVDSETTTQADIDAGIVNIRVGFAPLKPAEFAVVLLSQKAGQAG</sequence>
<dbReference type="OrthoDB" id="9767864at2"/>
<evidence type="ECO:0008006" key="6">
    <source>
        <dbReference type="Google" id="ProtNLM"/>
    </source>
</evidence>
<protein>
    <recommendedName>
        <fullName evidence="6">Tail sheath protein C-terminal domain-containing protein</fullName>
    </recommendedName>
</protein>
<evidence type="ECO:0000313" key="5">
    <source>
        <dbReference type="Proteomes" id="UP000199345"/>
    </source>
</evidence>
<keyword evidence="5" id="KW-1185">Reference proteome</keyword>
<evidence type="ECO:0000313" key="4">
    <source>
        <dbReference type="EMBL" id="SET51452.1"/>
    </source>
</evidence>
<dbReference type="RefSeq" id="WP_090660794.1">
    <property type="nucleotide sequence ID" value="NZ_FOIA01000032.1"/>
</dbReference>
<dbReference type="InterPro" id="IPR020287">
    <property type="entry name" value="Tail_sheath_C"/>
</dbReference>
<dbReference type="AlphaFoldDB" id="A0A1I0F0I9"/>
<feature type="domain" description="Tail sheath protein C-terminal" evidence="3">
    <location>
        <begin position="546"/>
        <end position="646"/>
    </location>
</feature>
<dbReference type="PANTHER" id="PTHR35861:SF1">
    <property type="entry name" value="PHAGE TAIL SHEATH PROTEIN"/>
    <property type="match status" value="1"/>
</dbReference>
<dbReference type="InterPro" id="IPR035089">
    <property type="entry name" value="Phage_sheath_subtilisin"/>
</dbReference>
<organism evidence="4 5">
    <name type="scientific">Nitrosomonas marina</name>
    <dbReference type="NCBI Taxonomy" id="917"/>
    <lineage>
        <taxon>Bacteria</taxon>
        <taxon>Pseudomonadati</taxon>
        <taxon>Pseudomonadota</taxon>
        <taxon>Betaproteobacteria</taxon>
        <taxon>Nitrosomonadales</taxon>
        <taxon>Nitrosomonadaceae</taxon>
        <taxon>Nitrosomonas</taxon>
    </lineage>
</organism>
<dbReference type="InterPro" id="IPR052042">
    <property type="entry name" value="Tail_sheath_structural"/>
</dbReference>
<dbReference type="Pfam" id="PF04984">
    <property type="entry name" value="Phage_sheath_1"/>
    <property type="match status" value="1"/>
</dbReference>
<gene>
    <name evidence="4" type="ORF">SAMN05216326_1327</name>
</gene>
<dbReference type="Pfam" id="PF17482">
    <property type="entry name" value="Phage_sheath_1C"/>
    <property type="match status" value="1"/>
</dbReference>
<evidence type="ECO:0000259" key="3">
    <source>
        <dbReference type="Pfam" id="PF17482"/>
    </source>
</evidence>
<accession>A0A1I0F0I9</accession>
<evidence type="ECO:0000259" key="2">
    <source>
        <dbReference type="Pfam" id="PF04984"/>
    </source>
</evidence>
<dbReference type="EMBL" id="FOIA01000032">
    <property type="protein sequence ID" value="SET51452.1"/>
    <property type="molecule type" value="Genomic_DNA"/>
</dbReference>
<feature type="domain" description="Tail sheath protein subtilisin-like" evidence="2">
    <location>
        <begin position="378"/>
        <end position="544"/>
    </location>
</feature>
<proteinExistence type="inferred from homology"/>
<dbReference type="PANTHER" id="PTHR35861">
    <property type="match status" value="1"/>
</dbReference>
<evidence type="ECO:0000256" key="1">
    <source>
        <dbReference type="ARBA" id="ARBA00008005"/>
    </source>
</evidence>
<name>A0A1I0F0I9_9PROT</name>
<dbReference type="Gene3D" id="3.40.50.11780">
    <property type="match status" value="2"/>
</dbReference>
<dbReference type="Proteomes" id="UP000199345">
    <property type="component" value="Unassembled WGS sequence"/>
</dbReference>
<reference evidence="5" key="1">
    <citation type="submission" date="2016-10" db="EMBL/GenBank/DDBJ databases">
        <authorList>
            <person name="Varghese N."/>
            <person name="Submissions S."/>
        </authorList>
    </citation>
    <scope>NUCLEOTIDE SEQUENCE [LARGE SCALE GENOMIC DNA]</scope>
    <source>
        <strain evidence="5">Nm71</strain>
    </source>
</reference>
<comment type="similarity">
    <text evidence="1">Belongs to the myoviridae tail sheath protein family.</text>
</comment>